<evidence type="ECO:0000313" key="3">
    <source>
        <dbReference type="Proteomes" id="UP000789342"/>
    </source>
</evidence>
<dbReference type="Proteomes" id="UP000789342">
    <property type="component" value="Unassembled WGS sequence"/>
</dbReference>
<protein>
    <submittedName>
        <fullName evidence="2">5320_t:CDS:1</fullName>
    </submittedName>
</protein>
<keyword evidence="1" id="KW-0812">Transmembrane</keyword>
<feature type="transmembrane region" description="Helical" evidence="1">
    <location>
        <begin position="49"/>
        <end position="70"/>
    </location>
</feature>
<name>A0A9N9FBF5_9GLOM</name>
<keyword evidence="3" id="KW-1185">Reference proteome</keyword>
<gene>
    <name evidence="2" type="ORF">AMORRO_LOCUS4265</name>
</gene>
<feature type="transmembrane region" description="Helical" evidence="1">
    <location>
        <begin position="18"/>
        <end position="37"/>
    </location>
</feature>
<feature type="transmembrane region" description="Helical" evidence="1">
    <location>
        <begin position="76"/>
        <end position="96"/>
    </location>
</feature>
<organism evidence="2 3">
    <name type="scientific">Acaulospora morrowiae</name>
    <dbReference type="NCBI Taxonomy" id="94023"/>
    <lineage>
        <taxon>Eukaryota</taxon>
        <taxon>Fungi</taxon>
        <taxon>Fungi incertae sedis</taxon>
        <taxon>Mucoromycota</taxon>
        <taxon>Glomeromycotina</taxon>
        <taxon>Glomeromycetes</taxon>
        <taxon>Diversisporales</taxon>
        <taxon>Acaulosporaceae</taxon>
        <taxon>Acaulospora</taxon>
    </lineage>
</organism>
<comment type="caution">
    <text evidence="2">The sequence shown here is derived from an EMBL/GenBank/DDBJ whole genome shotgun (WGS) entry which is preliminary data.</text>
</comment>
<reference evidence="2" key="1">
    <citation type="submission" date="2021-06" db="EMBL/GenBank/DDBJ databases">
        <authorList>
            <person name="Kallberg Y."/>
            <person name="Tangrot J."/>
            <person name="Rosling A."/>
        </authorList>
    </citation>
    <scope>NUCLEOTIDE SEQUENCE</scope>
    <source>
        <strain evidence="2">CL551</strain>
    </source>
</reference>
<accession>A0A9N9FBF5</accession>
<keyword evidence="1" id="KW-0472">Membrane</keyword>
<dbReference type="AlphaFoldDB" id="A0A9N9FBF5"/>
<sequence length="184" mass="21037">MGIVFSSLFLAWDLNINIIYGIETFGWFMILSFLLFLSHRLHQTEPQTLDLFIVVILLCSYIALKIAAISGTSIKLFRATNVIEILVVIYITGRIFCRQSDHLVWNFMRGILFCAFRITAFFDPNIVYYLILMALSFIVLFDPNATRDPVLRNNSMETPPNDQGVRASGITLQVTFTSVEVRQV</sequence>
<proteinExistence type="predicted"/>
<feature type="transmembrane region" description="Helical" evidence="1">
    <location>
        <begin position="126"/>
        <end position="145"/>
    </location>
</feature>
<evidence type="ECO:0000313" key="2">
    <source>
        <dbReference type="EMBL" id="CAG8522254.1"/>
    </source>
</evidence>
<evidence type="ECO:0000256" key="1">
    <source>
        <dbReference type="SAM" id="Phobius"/>
    </source>
</evidence>
<dbReference type="EMBL" id="CAJVPV010002266">
    <property type="protein sequence ID" value="CAG8522254.1"/>
    <property type="molecule type" value="Genomic_DNA"/>
</dbReference>
<keyword evidence="1" id="KW-1133">Transmembrane helix</keyword>